<dbReference type="PANTHER" id="PTHR33991:SF1">
    <property type="entry name" value="DNA REPAIR PROTEIN RECO"/>
    <property type="match status" value="1"/>
</dbReference>
<organism evidence="10 11">
    <name type="scientific">Atopobium deltae</name>
    <dbReference type="NCBI Taxonomy" id="1393034"/>
    <lineage>
        <taxon>Bacteria</taxon>
        <taxon>Bacillati</taxon>
        <taxon>Actinomycetota</taxon>
        <taxon>Coriobacteriia</taxon>
        <taxon>Coriobacteriales</taxon>
        <taxon>Atopobiaceae</taxon>
        <taxon>Atopobium</taxon>
    </lineage>
</organism>
<dbReference type="HAMAP" id="MF_00201">
    <property type="entry name" value="RecO"/>
    <property type="match status" value="1"/>
</dbReference>
<comment type="function">
    <text evidence="1 8">Involved in DNA repair and RecF pathway recombination.</text>
</comment>
<dbReference type="Pfam" id="PF11967">
    <property type="entry name" value="RecO_N"/>
    <property type="match status" value="1"/>
</dbReference>
<evidence type="ECO:0000259" key="9">
    <source>
        <dbReference type="Pfam" id="PF11967"/>
    </source>
</evidence>
<sequence>MAKTRTYRTRGIVLHKTKLSEQDLILTLLSDDGCQRQAVAKGARKPQGRLAARCDLFCEVDFLLAHGRSLDIVSEASLIDSHQSLRADIERMSAASCLCQMAQTSSYSDACDKFLYPLLRRAIQAIEQASSTDLLDVMIAAYVFKVLAHAGWRPQLDECISCGDAVVSRFSALLGGVVCESCASEHEGCEEISTGEISWIKALLNLTFDELLAAQVDTNTANFLVCTAHIWASTHLECRFKAFEYYLSL</sequence>
<comment type="similarity">
    <text evidence="2 8">Belongs to the RecO family.</text>
</comment>
<dbReference type="Gene3D" id="2.40.50.140">
    <property type="entry name" value="Nucleic acid-binding proteins"/>
    <property type="match status" value="1"/>
</dbReference>
<accession>A0A133XS99</accession>
<proteinExistence type="inferred from homology"/>
<dbReference type="AlphaFoldDB" id="A0A133XS99"/>
<dbReference type="Proteomes" id="UP000070675">
    <property type="component" value="Unassembled WGS sequence"/>
</dbReference>
<keyword evidence="11" id="KW-1185">Reference proteome</keyword>
<comment type="caution">
    <text evidence="10">The sequence shown here is derived from an EMBL/GenBank/DDBJ whole genome shotgun (WGS) entry which is preliminary data.</text>
</comment>
<evidence type="ECO:0000313" key="10">
    <source>
        <dbReference type="EMBL" id="KXB33824.1"/>
    </source>
</evidence>
<evidence type="ECO:0000313" key="11">
    <source>
        <dbReference type="Proteomes" id="UP000070675"/>
    </source>
</evidence>
<dbReference type="Pfam" id="PF02565">
    <property type="entry name" value="RecO_C"/>
    <property type="match status" value="1"/>
</dbReference>
<dbReference type="InterPro" id="IPR003717">
    <property type="entry name" value="RecO"/>
</dbReference>
<evidence type="ECO:0000256" key="4">
    <source>
        <dbReference type="ARBA" id="ARBA00022763"/>
    </source>
</evidence>
<dbReference type="EMBL" id="LSCR01000029">
    <property type="protein sequence ID" value="KXB33824.1"/>
    <property type="molecule type" value="Genomic_DNA"/>
</dbReference>
<keyword evidence="5 8" id="KW-0233">DNA recombination</keyword>
<dbReference type="InterPro" id="IPR037278">
    <property type="entry name" value="ARFGAP/RecO"/>
</dbReference>
<evidence type="ECO:0000256" key="6">
    <source>
        <dbReference type="ARBA" id="ARBA00023204"/>
    </source>
</evidence>
<dbReference type="RefSeq" id="WP_066305845.1">
    <property type="nucleotide sequence ID" value="NZ_KQ959507.1"/>
</dbReference>
<dbReference type="STRING" id="1393034.HMPREF3192_01053"/>
<feature type="domain" description="DNA replication/recombination mediator RecO N-terminal" evidence="9">
    <location>
        <begin position="6"/>
        <end position="81"/>
    </location>
</feature>
<dbReference type="PATRIC" id="fig|1393034.3.peg.1018"/>
<reference evidence="11" key="1">
    <citation type="submission" date="2016-01" db="EMBL/GenBank/DDBJ databases">
        <authorList>
            <person name="Mitreva M."/>
            <person name="Pepin K.H."/>
            <person name="Mihindukulasuriya K.A."/>
            <person name="Fulton R."/>
            <person name="Fronick C."/>
            <person name="O'Laughlin M."/>
            <person name="Miner T."/>
            <person name="Herter B."/>
            <person name="Rosa B.A."/>
            <person name="Cordes M."/>
            <person name="Tomlinson C."/>
            <person name="Wollam A."/>
            <person name="Palsikar V.B."/>
            <person name="Mardis E.R."/>
            <person name="Wilson R.K."/>
        </authorList>
    </citation>
    <scope>NUCLEOTIDE SEQUENCE [LARGE SCALE GENOMIC DNA]</scope>
    <source>
        <strain evidence="11">DNF00019</strain>
    </source>
</reference>
<dbReference type="GO" id="GO:0006310">
    <property type="term" value="P:DNA recombination"/>
    <property type="evidence" value="ECO:0007669"/>
    <property type="project" value="UniProtKB-UniRule"/>
</dbReference>
<evidence type="ECO:0000256" key="3">
    <source>
        <dbReference type="ARBA" id="ARBA00021310"/>
    </source>
</evidence>
<dbReference type="InterPro" id="IPR022572">
    <property type="entry name" value="DNA_rep/recomb_RecO_N"/>
</dbReference>
<evidence type="ECO:0000256" key="2">
    <source>
        <dbReference type="ARBA" id="ARBA00007452"/>
    </source>
</evidence>
<keyword evidence="4 8" id="KW-0227">DNA damage</keyword>
<dbReference type="OrthoDB" id="9812244at2"/>
<dbReference type="Gene3D" id="6.20.220.20">
    <property type="entry name" value="Recombination protein O, zinc-binding domain"/>
    <property type="match status" value="1"/>
</dbReference>
<evidence type="ECO:0000256" key="7">
    <source>
        <dbReference type="ARBA" id="ARBA00033409"/>
    </source>
</evidence>
<evidence type="ECO:0000256" key="5">
    <source>
        <dbReference type="ARBA" id="ARBA00023172"/>
    </source>
</evidence>
<dbReference type="InterPro" id="IPR042242">
    <property type="entry name" value="RecO_C"/>
</dbReference>
<evidence type="ECO:0000256" key="8">
    <source>
        <dbReference type="HAMAP-Rule" id="MF_00201"/>
    </source>
</evidence>
<dbReference type="GO" id="GO:0006302">
    <property type="term" value="P:double-strand break repair"/>
    <property type="evidence" value="ECO:0007669"/>
    <property type="project" value="TreeGrafter"/>
</dbReference>
<keyword evidence="6 8" id="KW-0234">DNA repair</keyword>
<dbReference type="Gene3D" id="1.20.1440.120">
    <property type="entry name" value="Recombination protein O, C-terminal domain"/>
    <property type="match status" value="1"/>
</dbReference>
<protein>
    <recommendedName>
        <fullName evidence="3 8">DNA repair protein RecO</fullName>
    </recommendedName>
    <alternativeName>
        <fullName evidence="7 8">Recombination protein O</fullName>
    </alternativeName>
</protein>
<gene>
    <name evidence="8" type="primary">recO</name>
    <name evidence="10" type="ORF">HMPREF3192_01053</name>
</gene>
<dbReference type="SUPFAM" id="SSF50249">
    <property type="entry name" value="Nucleic acid-binding proteins"/>
    <property type="match status" value="1"/>
</dbReference>
<name>A0A133XS99_9ACTN</name>
<dbReference type="GO" id="GO:0043590">
    <property type="term" value="C:bacterial nucleoid"/>
    <property type="evidence" value="ECO:0007669"/>
    <property type="project" value="TreeGrafter"/>
</dbReference>
<dbReference type="NCBIfam" id="TIGR00613">
    <property type="entry name" value="reco"/>
    <property type="match status" value="1"/>
</dbReference>
<evidence type="ECO:0000256" key="1">
    <source>
        <dbReference type="ARBA" id="ARBA00003065"/>
    </source>
</evidence>
<dbReference type="SUPFAM" id="SSF57863">
    <property type="entry name" value="ArfGap/RecO-like zinc finger"/>
    <property type="match status" value="1"/>
</dbReference>
<dbReference type="InterPro" id="IPR012340">
    <property type="entry name" value="NA-bd_OB-fold"/>
</dbReference>
<dbReference type="PANTHER" id="PTHR33991">
    <property type="entry name" value="DNA REPAIR PROTEIN RECO"/>
    <property type="match status" value="1"/>
</dbReference>